<dbReference type="InterPro" id="IPR029040">
    <property type="entry name" value="RPABC4/Spt4"/>
</dbReference>
<dbReference type="SMART" id="SM00659">
    <property type="entry name" value="RPOLCX"/>
    <property type="match status" value="1"/>
</dbReference>
<evidence type="ECO:0000256" key="2">
    <source>
        <dbReference type="ARBA" id="ARBA00022490"/>
    </source>
</evidence>
<comment type="subcellular location">
    <subcellularLocation>
        <location evidence="8">Cytoplasm</location>
    </subcellularLocation>
</comment>
<keyword evidence="2 8" id="KW-0963">Cytoplasm</keyword>
<keyword evidence="3 8" id="KW-0808">Transferase</keyword>
<feature type="binding site" evidence="8">
    <location>
        <position position="20"/>
    </location>
    <ligand>
        <name>Zn(2+)</name>
        <dbReference type="ChEBI" id="CHEBI:29105"/>
    </ligand>
</feature>
<keyword evidence="6 8" id="KW-0862">Zinc</keyword>
<dbReference type="HAMAP" id="MF_00615">
    <property type="entry name" value="RNApol_arch_Rpo12"/>
    <property type="match status" value="1"/>
</dbReference>
<evidence type="ECO:0000313" key="10">
    <source>
        <dbReference type="Proteomes" id="UP000236248"/>
    </source>
</evidence>
<protein>
    <recommendedName>
        <fullName evidence="8">DNA-directed RNA polymerase subunit Rpo12</fullName>
        <ecNumber evidence="8">2.7.7.6</ecNumber>
    </recommendedName>
    <alternativeName>
        <fullName evidence="8">DNA-directed RNA polymerase subunit P</fullName>
    </alternativeName>
</protein>
<keyword evidence="5 8" id="KW-0479">Metal-binding</keyword>
<feature type="binding site" evidence="8">
    <location>
        <position position="39"/>
    </location>
    <ligand>
        <name>Zn(2+)</name>
        <dbReference type="ChEBI" id="CHEBI:29105"/>
    </ligand>
</feature>
<reference evidence="10" key="1">
    <citation type="submission" date="2018-01" db="EMBL/GenBank/DDBJ databases">
        <authorList>
            <person name="Kerou L M."/>
        </authorList>
    </citation>
    <scope>NUCLEOTIDE SEQUENCE [LARGE SCALE GENOMIC DNA]</scope>
    <source>
        <strain evidence="10">SCU2</strain>
    </source>
</reference>
<dbReference type="Gene3D" id="2.20.28.30">
    <property type="entry name" value="RNA polymerase ii, chain L"/>
    <property type="match status" value="1"/>
</dbReference>
<dbReference type="RefSeq" id="WP_103287262.1">
    <property type="nucleotide sequence ID" value="NZ_LT981265.1"/>
</dbReference>
<sequence>MERVEGSNQQGIVVYECIRCGTRTTSEELKSLPELKCICGFRIFRKVRPPIAKRVKAI</sequence>
<evidence type="ECO:0000256" key="1">
    <source>
        <dbReference type="ARBA" id="ARBA00022478"/>
    </source>
</evidence>
<evidence type="ECO:0000256" key="6">
    <source>
        <dbReference type="ARBA" id="ARBA00022833"/>
    </source>
</evidence>
<evidence type="ECO:0000256" key="5">
    <source>
        <dbReference type="ARBA" id="ARBA00022723"/>
    </source>
</evidence>
<dbReference type="GO" id="GO:0008270">
    <property type="term" value="F:zinc ion binding"/>
    <property type="evidence" value="ECO:0007669"/>
    <property type="project" value="UniProtKB-UniRule"/>
</dbReference>
<dbReference type="GeneID" id="41594858"/>
<keyword evidence="1 8" id="KW-0240">DNA-directed RNA polymerase</keyword>
<dbReference type="GO" id="GO:0003899">
    <property type="term" value="F:DNA-directed RNA polymerase activity"/>
    <property type="evidence" value="ECO:0007669"/>
    <property type="project" value="UniProtKB-UniRule"/>
</dbReference>
<name>A0A2K5AQT4_9ARCH</name>
<dbReference type="KEGG" id="ncv:NCAV_0796"/>
<organism evidence="9 10">
    <name type="scientific">Candidatus Nitrosocaldus cavascurensis</name>
    <dbReference type="NCBI Taxonomy" id="2058097"/>
    <lineage>
        <taxon>Archaea</taxon>
        <taxon>Nitrososphaerota</taxon>
        <taxon>Nitrososphaeria</taxon>
        <taxon>Candidatus Nitrosocaldales</taxon>
        <taxon>Candidatus Nitrosocaldaceae</taxon>
        <taxon>Candidatus Nitrosocaldus</taxon>
    </lineage>
</organism>
<comment type="similarity">
    <text evidence="8">Belongs to the archaeal Rpo12/eukaryotic RPC10 RNA polymerase subunit family.</text>
</comment>
<dbReference type="GO" id="GO:0006351">
    <property type="term" value="P:DNA-templated transcription"/>
    <property type="evidence" value="ECO:0007669"/>
    <property type="project" value="UniProtKB-UniRule"/>
</dbReference>
<evidence type="ECO:0000313" key="9">
    <source>
        <dbReference type="EMBL" id="SPC33977.1"/>
    </source>
</evidence>
<gene>
    <name evidence="8 9" type="primary">rpoP</name>
    <name evidence="8" type="synonym">rpo12</name>
    <name evidence="9" type="ORF">NCAV_0796</name>
</gene>
<dbReference type="AlphaFoldDB" id="A0A2K5AQT4"/>
<dbReference type="InterPro" id="IPR006591">
    <property type="entry name" value="RNAP_P/RPABC4"/>
</dbReference>
<comment type="cofactor">
    <cofactor evidence="8">
        <name>Zn(2+)</name>
        <dbReference type="ChEBI" id="CHEBI:29105"/>
    </cofactor>
    <text evidence="8">Binds 1 zinc ion.</text>
</comment>
<feature type="binding site" evidence="8">
    <location>
        <position position="37"/>
    </location>
    <ligand>
        <name>Zn(2+)</name>
        <dbReference type="ChEBI" id="CHEBI:29105"/>
    </ligand>
</feature>
<comment type="subunit">
    <text evidence="8">Part of the RNA polymerase complex.</text>
</comment>
<evidence type="ECO:0000256" key="7">
    <source>
        <dbReference type="ARBA" id="ARBA00023163"/>
    </source>
</evidence>
<comment type="function">
    <text evidence="8">DNA-dependent RNA polymerase (RNAP) catalyzes the transcription of DNA into RNA using the four ribonucleoside triphosphates as substrates.</text>
</comment>
<evidence type="ECO:0000256" key="3">
    <source>
        <dbReference type="ARBA" id="ARBA00022679"/>
    </source>
</evidence>
<dbReference type="GO" id="GO:0005737">
    <property type="term" value="C:cytoplasm"/>
    <property type="evidence" value="ECO:0007669"/>
    <property type="project" value="UniProtKB-SubCell"/>
</dbReference>
<keyword evidence="10" id="KW-1185">Reference proteome</keyword>
<dbReference type="SUPFAM" id="SSF63393">
    <property type="entry name" value="RNA polymerase subunits"/>
    <property type="match status" value="1"/>
</dbReference>
<dbReference type="InterPro" id="IPR023464">
    <property type="entry name" value="Rpo12"/>
</dbReference>
<accession>A0A2K5AQT4</accession>
<comment type="catalytic activity">
    <reaction evidence="8">
        <text>RNA(n) + a ribonucleoside 5'-triphosphate = RNA(n+1) + diphosphate</text>
        <dbReference type="Rhea" id="RHEA:21248"/>
        <dbReference type="Rhea" id="RHEA-COMP:14527"/>
        <dbReference type="Rhea" id="RHEA-COMP:17342"/>
        <dbReference type="ChEBI" id="CHEBI:33019"/>
        <dbReference type="ChEBI" id="CHEBI:61557"/>
        <dbReference type="ChEBI" id="CHEBI:140395"/>
        <dbReference type="EC" id="2.7.7.6"/>
    </reaction>
</comment>
<dbReference type="GO" id="GO:0003677">
    <property type="term" value="F:DNA binding"/>
    <property type="evidence" value="ECO:0007669"/>
    <property type="project" value="InterPro"/>
</dbReference>
<evidence type="ECO:0000256" key="8">
    <source>
        <dbReference type="HAMAP-Rule" id="MF_00615"/>
    </source>
</evidence>
<dbReference type="Proteomes" id="UP000236248">
    <property type="component" value="Chromosome NCAV"/>
</dbReference>
<evidence type="ECO:0000256" key="4">
    <source>
        <dbReference type="ARBA" id="ARBA00022695"/>
    </source>
</evidence>
<dbReference type="EC" id="2.7.7.6" evidence="8"/>
<keyword evidence="4 8" id="KW-0548">Nucleotidyltransferase</keyword>
<dbReference type="GO" id="GO:0000428">
    <property type="term" value="C:DNA-directed RNA polymerase complex"/>
    <property type="evidence" value="ECO:0007669"/>
    <property type="project" value="UniProtKB-KW"/>
</dbReference>
<dbReference type="EMBL" id="LT981265">
    <property type="protein sequence ID" value="SPC33977.1"/>
    <property type="molecule type" value="Genomic_DNA"/>
</dbReference>
<proteinExistence type="inferred from homology"/>
<keyword evidence="7 8" id="KW-0804">Transcription</keyword>